<evidence type="ECO:0000313" key="4">
    <source>
        <dbReference type="EMBL" id="QKG83884.1"/>
    </source>
</evidence>
<name>A0A7D3XHR6_9BACL</name>
<sequence>MNRLKQQLSRIDGKGYKAYKDIQGVYHFPGFQLFIDYVQGDPFASPSRIRIRMEQEKAGYPVVWYKQQHRRTALEDWITRMWFEQTNRFSFKVKGTGKSGLIRVDQPGQEILRRTSAVVTEKYVEVRLTVGLPARGRSVLGNKAEEMLCQFIPQMVRDTLPYAKLEPEKVEERMRLVDNQQEIRARLQEEGWVAFIADGSVLPRESGISDRPLSAGKVVSFQAPDSLKKTISVPHGKPISGMVIQKGITLIVGGGYHGKSTLLQAMERGVYDHVEGDGREYVITVEDAVKVRAEDGRRVEKVNISPFINNLPFGRDTFRFSTEDASGSTSQATNIMESLEAGSRCLLIDEDTSATNFMIRDGRMQKLVSKGKEPITPFIDKVRQLYQEKEISSVLVLGGSGDYFDVADTVIMMDEYQPRDVTAEAKEIAQVRKNERIREGGEGFGDITPRYPLAKGLIPRKGNKEKADAKGRTVIVFGTSTIDLSGVEQLVHPSQTQAIADMMRKLGKKANGGKSLHDLIEELYREIDEKGLDVISLFYGQHPGDLALPRKLELAAALNRLRTLTIK</sequence>
<dbReference type="InterPro" id="IPR027417">
    <property type="entry name" value="P-loop_NTPase"/>
</dbReference>
<dbReference type="RefSeq" id="WP_173221050.1">
    <property type="nucleotide sequence ID" value="NZ_CP048104.1"/>
</dbReference>
<dbReference type="EMBL" id="CP048104">
    <property type="protein sequence ID" value="QKG83884.1"/>
    <property type="molecule type" value="Genomic_DNA"/>
</dbReference>
<dbReference type="Gene3D" id="3.40.50.300">
    <property type="entry name" value="P-loop containing nucleotide triphosphate hydrolases"/>
    <property type="match status" value="1"/>
</dbReference>
<dbReference type="Pfam" id="PF21117">
    <property type="entry name" value="MRB1590_C"/>
    <property type="match status" value="1"/>
</dbReference>
<reference evidence="4 5" key="1">
    <citation type="submission" date="2020-01" db="EMBL/GenBank/DDBJ databases">
        <authorList>
            <person name="Gulvik C.A."/>
            <person name="Batra D.G."/>
        </authorList>
    </citation>
    <scope>NUCLEOTIDE SEQUENCE [LARGE SCALE GENOMIC DNA]</scope>
    <source>
        <strain evidence="4 5">W9323</strain>
    </source>
</reference>
<organism evidence="4 5">
    <name type="scientific">Kroppenstedtia pulmonis</name>
    <dbReference type="NCBI Taxonomy" id="1380685"/>
    <lineage>
        <taxon>Bacteria</taxon>
        <taxon>Bacillati</taxon>
        <taxon>Bacillota</taxon>
        <taxon>Bacilli</taxon>
        <taxon>Bacillales</taxon>
        <taxon>Thermoactinomycetaceae</taxon>
        <taxon>Kroppenstedtia</taxon>
    </lineage>
</organism>
<dbReference type="KEGG" id="kpul:GXN76_04935"/>
<dbReference type="InterPro" id="IPR019195">
    <property type="entry name" value="ABC_ATPase_put"/>
</dbReference>
<proteinExistence type="predicted"/>
<dbReference type="InterPro" id="IPR049069">
    <property type="entry name" value="MRB1590-like_C"/>
</dbReference>
<evidence type="ECO:0000259" key="3">
    <source>
        <dbReference type="Pfam" id="PF21117"/>
    </source>
</evidence>
<gene>
    <name evidence="4" type="ORF">GXN76_04935</name>
</gene>
<dbReference type="PANTHER" id="PTHR38149:SF1">
    <property type="entry name" value="ATPASE"/>
    <property type="match status" value="1"/>
</dbReference>
<dbReference type="Pfam" id="PF20446">
    <property type="entry name" value="ABC_N"/>
    <property type="match status" value="1"/>
</dbReference>
<evidence type="ECO:0000259" key="2">
    <source>
        <dbReference type="Pfam" id="PF20446"/>
    </source>
</evidence>
<evidence type="ECO:0000259" key="1">
    <source>
        <dbReference type="Pfam" id="PF09818"/>
    </source>
</evidence>
<accession>A0A7D3XHR6</accession>
<feature type="domain" description="MRB1590-like C-terminal" evidence="3">
    <location>
        <begin position="466"/>
        <end position="567"/>
    </location>
</feature>
<dbReference type="InterPro" id="IPR046833">
    <property type="entry name" value="ABC_N"/>
</dbReference>
<dbReference type="Pfam" id="PF09818">
    <property type="entry name" value="ABC_ATPase"/>
    <property type="match status" value="1"/>
</dbReference>
<dbReference type="AlphaFoldDB" id="A0A7D3XHR6"/>
<dbReference type="Proteomes" id="UP000503088">
    <property type="component" value="Chromosome"/>
</dbReference>
<protein>
    <submittedName>
        <fullName evidence="4">ABC-ATPase domain-containing protein</fullName>
    </submittedName>
</protein>
<keyword evidence="5" id="KW-1185">Reference proteome</keyword>
<dbReference type="PANTHER" id="PTHR38149">
    <property type="entry name" value="ATPASE"/>
    <property type="match status" value="1"/>
</dbReference>
<dbReference type="SUPFAM" id="SSF52540">
    <property type="entry name" value="P-loop containing nucleoside triphosphate hydrolases"/>
    <property type="match status" value="1"/>
</dbReference>
<dbReference type="InterPro" id="IPR046834">
    <property type="entry name" value="ABC_ATPase_C"/>
</dbReference>
<feature type="domain" description="ATPase of the ABC class C-terminal" evidence="1">
    <location>
        <begin position="168"/>
        <end position="448"/>
    </location>
</feature>
<feature type="domain" description="ATPase of the ABC class N-terminal" evidence="2">
    <location>
        <begin position="1"/>
        <end position="160"/>
    </location>
</feature>
<evidence type="ECO:0000313" key="5">
    <source>
        <dbReference type="Proteomes" id="UP000503088"/>
    </source>
</evidence>